<feature type="compositionally biased region" description="Basic and acidic residues" evidence="1">
    <location>
        <begin position="3591"/>
        <end position="3643"/>
    </location>
</feature>
<dbReference type="GO" id="GO:0000289">
    <property type="term" value="P:nuclear-transcribed mRNA poly(A) tail shortening"/>
    <property type="evidence" value="ECO:0007669"/>
    <property type="project" value="TreeGrafter"/>
</dbReference>
<feature type="compositionally biased region" description="Low complexity" evidence="1">
    <location>
        <begin position="2574"/>
        <end position="2588"/>
    </location>
</feature>
<feature type="compositionally biased region" description="Low complexity" evidence="1">
    <location>
        <begin position="3005"/>
        <end position="3016"/>
    </location>
</feature>
<feature type="region of interest" description="Disordered" evidence="1">
    <location>
        <begin position="2118"/>
        <end position="2161"/>
    </location>
</feature>
<feature type="region of interest" description="Disordered" evidence="1">
    <location>
        <begin position="2410"/>
        <end position="2439"/>
    </location>
</feature>
<dbReference type="VEuPathDB" id="ToxoDB:CSUI_003450"/>
<feature type="region of interest" description="Disordered" evidence="1">
    <location>
        <begin position="1934"/>
        <end position="2049"/>
    </location>
</feature>
<feature type="compositionally biased region" description="Polar residues" evidence="1">
    <location>
        <begin position="173"/>
        <end position="191"/>
    </location>
</feature>
<feature type="compositionally biased region" description="Polar residues" evidence="1">
    <location>
        <begin position="3472"/>
        <end position="3481"/>
    </location>
</feature>
<dbReference type="Gene3D" id="3.30.420.10">
    <property type="entry name" value="Ribonuclease H-like superfamily/Ribonuclease H"/>
    <property type="match status" value="1"/>
</dbReference>
<dbReference type="GeneID" id="94426859"/>
<dbReference type="PANTHER" id="PTHR15728">
    <property type="entry name" value="DEADENYLATION COMPLEX CATALYTIC SUBUNIT PAN2"/>
    <property type="match status" value="1"/>
</dbReference>
<feature type="region of interest" description="Disordered" evidence="1">
    <location>
        <begin position="346"/>
        <end position="405"/>
    </location>
</feature>
<feature type="region of interest" description="Disordered" evidence="1">
    <location>
        <begin position="1776"/>
        <end position="1799"/>
    </location>
</feature>
<feature type="region of interest" description="Disordered" evidence="1">
    <location>
        <begin position="3057"/>
        <end position="3096"/>
    </location>
</feature>
<evidence type="ECO:0000256" key="1">
    <source>
        <dbReference type="SAM" id="MobiDB-lite"/>
    </source>
</evidence>
<sequence length="3930" mass="422637">MELNAEKQEKKEDCHQERSVEGAFLEEAEKVPPDGTASAASGKQYLVSLSENDVPQSGCVSSSSSRWVFSPAYPPASSSSCFASSSVPFCSTPPPPSPVRPPHCWLQQALHQQALILRHQERLKAAKEENRLFLDSSSSALAPPASFGGGPSFLSFSSSSCSLLPFPPGNNLLQSSSHLQGESRQAASSHAGSGREGVLSQEFRLPPAVETARTDRYAESPQFSSQGLYFCSNDHSSQDNCGSGESVFFQDGTRLSPVEMSPQVADRGSGSSCHFLCPQQYPVANPITYYSHQGESFGQQDYYGGLNEEQGRPREGLHMPYQHPVTARDGDPLFPRYYSGGRFELGEAEEQSERPQKNEKEKASSGDTNCLSQCGRGRERVTPETEDKRESVTAPSEPGMSMNMPASLQPFPYVFPSQFSFPHAEHAASAAGDPTADGIGDFQTLDAFASLHGGDGQEKAVFKEGDEADGAAVGLKNSDLPPQGLSRGGADPQFCYYQDTVCPPPVGAMWDPLYLSVPFIPPVQTGGMSKNEGCLDPEKGREDGELSRQEGGSAFPVFNRAPSRFPLYAQEPTVGGTSEHTPLKLSVDGTPKSFSFVAHAKGQQCGEGKGKEGGGEELTVPVDNALSFFSSTVFSDAVAGRNSPGQPGDDTIEDRTIFTTKPPSLQKGSQIPGTSSFAQRRTVFIPDADLPGGPRPSQRPHFLLSGEGGNRPQPVGSFSPSFAGVRSDGRVNSEYLDIAPLTFSPLQGAGLRNQLQAMAGFRNSSSTRISSGTEGHPSPSLASSALVHDTQQGIPEEQGADGSLYMCAPEMLSGELPENRSILNCGPRPSAYSSDRSESFCPGVASLPRQQIYPHQVIRTLSASPRTDTADKDSGRESMPGSGNEGSDSSSSQQRRGPRREDYQEPDAFAGASVYLGRSPNFGGNGGVVDFSNPHTEVHPASPVLTYRYRDQGYGAPDLVFSSYSQQHEPSSLFSYERQQYFPTGGDNTSHRRAVAVGEEREGDASTSLPRLFSSSSWDAREEPGHVLCVPDFLAEARRQQAERVGRQHRQQQLLLQRMRRHPGVARGRGGGWRQATEFATSRQRFGRPPLSSFENADESCDGSFFLSSSSPTSSDDDEEPEDSPEEAARDSSIALVMNGNAVRRAVFKEKESGAGVLDRDGVRETANSRTEVQGEEQKREPEATDPPGDRFSATGGKVTPRPGPSFPVDRSTFASSPRRQPVASSREEPQRNGVPDGCYPDRLLSSTSSCYSSCRTSTAVSSRVPVSAQQSSEVERECLFKGSRREGEAGEERLRACSLSSCAQSVCTDSAAIPQGGYRRADDADSCPTLLPGSETSEAEPSASHMPSCPSSTSLGPLSYAQSASIGCPLVFDSGLGGVQRQRKAPRESGSPRVTSPSFPHCLSVGGASPVVYIPGRGDPGDDAGNDLEASKQKRAEAEWKKSKKTKVREKGRVPSRYWNFSVWSQANRPLWCPAQRQRAARVWSLLNKTTFAGVEKLGCPTRDFVHAVVQQLFFLAPLKATLVAHQCSRTGCVACELGFLLHMLDLARKEKDPCRRICQSSNFQQLLGELPAARLHDIFQPVSTWHSSCCTSPSCSPSLSGPGRVSSLAERTYVFFRILLAHLHRDLKEAGETLSRSCPVQQPTRLLPSLGCSSSRTLRLSERAVSVSSSDRSPASSLASGACSAYVLPARASSSPSRQTRPQSGRLPGGSFSLSSPSFSPMLYALRRCSTRLAQPSIVEFLFCYGQAACEDSWNHMDGKGECCIVSLSYPGSSRELNKSPHTTSTAEGQAAARPEDCASQLSRQLPGWSPGDPNISYQSRVFSCGSAQASTPLTPPHQWKVDDPRGDADVTQHRRRNDTEGAISHEDKTSSVSPSLQGQESKRQAGKSFAELLEISLRTKKWFRGSGGEVGAKLSADLSAVANETEAAQREALVGQRKRENMARGAEDQAGKASGDAEADSAEECSAAQTEEEKEASVSQADRSFVEMPLGRRPTEGPSDETKREKLTGSEKERGPTDRLTPTEERLEGGDQNRGQGAESLVESGGAETALKKSCRCLHDKEEKEKLLHKATIGRNFPGNAATSREVENGTCSLPLVLLVYANIQTEADLAVWHQSRSRGGGQGETRPTSSARASGGGEGGGACRRDPGENGSLCGRAEDGKYQQEVVLVEEKGEEEDAATGGRRESTRAAASTDSVPSSPSSGSPFLSSYIWIGAPSDAFKDSSLAVRNEPFDKAIKYSLSAVLFSVRPPPSSESPSWETGSLRGSVTGGIGPTAERTEGTSHSPKERVQVSASPSLDYGAVAPDEKSYRKDSELPRSLGHKVQGAVVGDGTAPSVFGEVSGEGPLALFSACEGIYTESSERFSGSPGRVHQDTDSVTAFPAAETQTREGKEKGGKAVCRRAAVGEGTTASQREEVADTEKKDVCRNEDNGDDALVTQPESLRKSCIPARGEGHGDTRERENRCAVIPSSNAPTVGERSSTVLTERGEEKVKKENTRRPEESRDKMALTECQQSQKVTKPFKTCNPSSPSQETTEKCLHQERDLKGSLEDGRRHRLTDNTESLCVCQTASPSSKDLKSSVSQQLAGQPRAGDETVTPPDRKGGTDSEVEGPEAHNRENTADDAERKNKVAEQPETTLGVVLSSESAKGGEHEAQERKSVCKELLFTGPAGAGKEETEVSALGLPASPDLSSVTSGPASSAGFSGEAHHGPLSCAKAKPEGGNGTSVTFARTGAQGALATTALSSAGWLHRLHGNSQHGDSKGLGECKQMQAAAPSFYSSSPPALLSCHSRDPYPAEVPFVPCSNVKTRTGSYPFSAGGGPQGVLDGSADSFENFLGAERDRTRVSTDWVNGSATSSFLQRSESLSAAGRCFTPGRHRQVPLVAKHQEEHLLLYVKVPPSYLGEAPPVRQRTPGGHCPAPLHREMRVACKADSRRGPKEDTASGLVGRGRVVAEDQDGREEICERRTGQGEGSLVNDKQNEELEGGRLRGADGEGTGKSIEETTTAEQQSATALRKQNYTGEAAVERERECEAQRKDRREEAFTAVSATQKNAGWERQNLGCGRERRGERDDEEDEAKELRSDVRGVGNTELGGDREVVKDDMRCRRKLRNKPWLLVNDHVLARIKEREVLDFSQPWKIPIILQFTREDLDSRLAEWFPYLPSQDCRSSFSSSSVKFRATSTPASPRRPSCSWAPSSCPCRSLSCRPDSPSLFSCRDGERSLRQTRSPPFISHSAGGTKNAGLLAERNDREQRDEMPSQVDAVLGALEEQVWKGGGTLKNKISPHSLALFLADENISKHAAASSEPTTFTRLMNAEIVALHRGCLSQPARQSRGRDSKSVQSYKESCPTTGEESSLFAGEVSRPHFVAVGGDGSGYAFEFGPGASAQQPVGYGLYTPRPFGVCTFPPSAALYSSLPFGCAYPISSAPGVTGLLSGCLGAHDVHVPRCIPGQAMKPQPVAPGSSERHRGLSNQVGTTEATDGVAPASPGPLNSTRTVMLKEETKSLGLSTDSGLVKATVSSGVERVSLPSPESSTTLSGKEVQTTLETGDFRKGDLPAQLSKKESGAESLLRIEHQVEEQEGEMSGHVTRTELEFERKGKDEEARREGGDKKGQASAADREKVGGEDEKGQEPSDIYERVRGGTHHQGGGVRKETSDALSDETGVDEEETKEEGWLVALDAEFVAVEEIGGDISAPGALPATARAASSPLLRAASNSGHPSSLALARVSVVRGEGPLAGVPFIDHYVHFKVPPRDYLTRFSGLRPGDLDLDSSPFWLSTKKAIHQKLRYLVDVGCVFVGHGLSQDFRIINLFVPSSQVVDTVELFRLPGRRLLSLRFLAFHLLHLNIQQTTHDSIQDARSALLLYRKYQELSRRGMVQQCIQHLYDVGYATNWRVPEPAFPPLSVYPVPSAPLPPCARRVIEQEAAES</sequence>
<comment type="caution">
    <text evidence="3">The sequence shown here is derived from an EMBL/GenBank/DDBJ whole genome shotgun (WGS) entry which is preliminary data.</text>
</comment>
<reference evidence="3 4" key="1">
    <citation type="journal article" date="2017" name="Int. J. Parasitol.">
        <title>The genome of the protozoan parasite Cystoisospora suis and a reverse vaccinology approach to identify vaccine candidates.</title>
        <authorList>
            <person name="Palmieri N."/>
            <person name="Shrestha A."/>
            <person name="Ruttkowski B."/>
            <person name="Beck T."/>
            <person name="Vogl C."/>
            <person name="Tomley F."/>
            <person name="Blake D.P."/>
            <person name="Joachim A."/>
        </authorList>
    </citation>
    <scope>NUCLEOTIDE SEQUENCE [LARGE SCALE GENOMIC DNA]</scope>
    <source>
        <strain evidence="3 4">Wien I</strain>
    </source>
</reference>
<feature type="compositionally biased region" description="Basic and acidic residues" evidence="1">
    <location>
        <begin position="376"/>
        <end position="391"/>
    </location>
</feature>
<dbReference type="Pfam" id="PF13423">
    <property type="entry name" value="UCH_1"/>
    <property type="match status" value="1"/>
</dbReference>
<feature type="compositionally biased region" description="Basic and acidic residues" evidence="1">
    <location>
        <begin position="2003"/>
        <end position="2034"/>
    </location>
</feature>
<evidence type="ECO:0000313" key="3">
    <source>
        <dbReference type="EMBL" id="PHJ22699.1"/>
    </source>
</evidence>
<organism evidence="3 4">
    <name type="scientific">Cystoisospora suis</name>
    <dbReference type="NCBI Taxonomy" id="483139"/>
    <lineage>
        <taxon>Eukaryota</taxon>
        <taxon>Sar</taxon>
        <taxon>Alveolata</taxon>
        <taxon>Apicomplexa</taxon>
        <taxon>Conoidasida</taxon>
        <taxon>Coccidia</taxon>
        <taxon>Eucoccidiorida</taxon>
        <taxon>Eimeriorina</taxon>
        <taxon>Sarcocystidae</taxon>
        <taxon>Cystoisospora</taxon>
    </lineage>
</organism>
<feature type="region of interest" description="Disordered" evidence="1">
    <location>
        <begin position="173"/>
        <end position="205"/>
    </location>
</feature>
<feature type="compositionally biased region" description="Polar residues" evidence="1">
    <location>
        <begin position="764"/>
        <end position="773"/>
    </location>
</feature>
<feature type="compositionally biased region" description="Basic and acidic residues" evidence="1">
    <location>
        <begin position="2416"/>
        <end position="2433"/>
    </location>
</feature>
<feature type="region of interest" description="Disordered" evidence="1">
    <location>
        <begin position="1380"/>
        <end position="1400"/>
    </location>
</feature>
<feature type="compositionally biased region" description="Polar residues" evidence="1">
    <location>
        <begin position="3342"/>
        <end position="3356"/>
    </location>
</feature>
<dbReference type="Pfam" id="PF00929">
    <property type="entry name" value="RNase_T"/>
    <property type="match status" value="1"/>
</dbReference>
<feature type="region of interest" description="Disordered" evidence="1">
    <location>
        <begin position="1081"/>
        <end position="1241"/>
    </location>
</feature>
<dbReference type="GO" id="GO:0000932">
    <property type="term" value="C:P-body"/>
    <property type="evidence" value="ECO:0007669"/>
    <property type="project" value="TreeGrafter"/>
</dbReference>
<feature type="region of interest" description="Disordered" evidence="1">
    <location>
        <begin position="2174"/>
        <end position="2208"/>
    </location>
</feature>
<keyword evidence="4" id="KW-1185">Reference proteome</keyword>
<feature type="region of interest" description="Disordered" evidence="1">
    <location>
        <begin position="2252"/>
        <end position="2297"/>
    </location>
</feature>
<feature type="region of interest" description="Disordered" evidence="1">
    <location>
        <begin position="1418"/>
        <end position="1448"/>
    </location>
</feature>
<dbReference type="InterPro" id="IPR013520">
    <property type="entry name" value="Ribonucl_H"/>
</dbReference>
<feature type="compositionally biased region" description="Basic and acidic residues" evidence="1">
    <location>
        <begin position="2615"/>
        <end position="2635"/>
    </location>
</feature>
<dbReference type="PANTHER" id="PTHR15728:SF0">
    <property type="entry name" value="PAN2-PAN3 DEADENYLATION COMPLEX CATALYTIC SUBUNIT PAN2"/>
    <property type="match status" value="1"/>
</dbReference>
<dbReference type="InterPro" id="IPR036397">
    <property type="entry name" value="RNaseH_sf"/>
</dbReference>
<dbReference type="RefSeq" id="XP_067924376.1">
    <property type="nucleotide sequence ID" value="XM_068063648.1"/>
</dbReference>
<dbReference type="InterPro" id="IPR012337">
    <property type="entry name" value="RNaseH-like_sf"/>
</dbReference>
<evidence type="ECO:0000313" key="4">
    <source>
        <dbReference type="Proteomes" id="UP000221165"/>
    </source>
</evidence>
<feature type="compositionally biased region" description="Basic and acidic residues" evidence="1">
    <location>
        <begin position="1940"/>
        <end position="1953"/>
    </location>
</feature>
<dbReference type="SMART" id="SM00479">
    <property type="entry name" value="EXOIII"/>
    <property type="match status" value="1"/>
</dbReference>
<feature type="compositionally biased region" description="Polar residues" evidence="1">
    <location>
        <begin position="2692"/>
        <end position="2705"/>
    </location>
</feature>
<feature type="compositionally biased region" description="Polar residues" evidence="1">
    <location>
        <begin position="2473"/>
        <end position="2487"/>
    </location>
</feature>
<dbReference type="CDD" id="cd06143">
    <property type="entry name" value="PAN2_exo"/>
    <property type="match status" value="1"/>
</dbReference>
<feature type="compositionally biased region" description="Basic and acidic residues" evidence="1">
    <location>
        <begin position="2489"/>
        <end position="2511"/>
    </location>
</feature>
<feature type="compositionally biased region" description="Basic and acidic residues" evidence="1">
    <location>
        <begin position="2981"/>
        <end position="2995"/>
    </location>
</feature>
<feature type="compositionally biased region" description="Basic and acidic residues" evidence="1">
    <location>
        <begin position="351"/>
        <end position="364"/>
    </location>
</feature>
<feature type="region of interest" description="Disordered" evidence="1">
    <location>
        <begin position="2573"/>
        <end position="2659"/>
    </location>
</feature>
<feature type="region of interest" description="Disordered" evidence="1">
    <location>
        <begin position="2687"/>
        <end position="2731"/>
    </location>
</feature>
<feature type="compositionally biased region" description="Low complexity" evidence="1">
    <location>
        <begin position="3529"/>
        <end position="3540"/>
    </location>
</feature>
<protein>
    <submittedName>
        <fullName evidence="3">Exonuclease</fullName>
    </submittedName>
</protein>
<dbReference type="GO" id="GO:0003676">
    <property type="term" value="F:nucleic acid binding"/>
    <property type="evidence" value="ECO:0007669"/>
    <property type="project" value="InterPro"/>
</dbReference>
<feature type="compositionally biased region" description="Basic and acidic residues" evidence="1">
    <location>
        <begin position="1"/>
        <end position="20"/>
    </location>
</feature>
<feature type="compositionally biased region" description="Basic and acidic residues" evidence="1">
    <location>
        <begin position="1147"/>
        <end position="1164"/>
    </location>
</feature>
<keyword evidence="3" id="KW-0540">Nuclease</keyword>
<feature type="compositionally biased region" description="Low complexity" evidence="1">
    <location>
        <begin position="880"/>
        <end position="895"/>
    </location>
</feature>
<feature type="region of interest" description="Disordered" evidence="1">
    <location>
        <begin position="1830"/>
        <end position="1888"/>
    </location>
</feature>
<feature type="compositionally biased region" description="Basic and acidic residues" evidence="1">
    <location>
        <begin position="2962"/>
        <end position="2971"/>
    </location>
</feature>
<dbReference type="InterPro" id="IPR050785">
    <property type="entry name" value="PAN2-PAN3_catalytic_subunit"/>
</dbReference>
<feature type="region of interest" description="Disordered" evidence="1">
    <location>
        <begin position="3579"/>
        <end position="3673"/>
    </location>
</feature>
<dbReference type="EMBL" id="MIGC01001542">
    <property type="protein sequence ID" value="PHJ22699.1"/>
    <property type="molecule type" value="Genomic_DNA"/>
</dbReference>
<proteinExistence type="predicted"/>
<feature type="compositionally biased region" description="Polar residues" evidence="1">
    <location>
        <begin position="1873"/>
        <end position="1882"/>
    </location>
</feature>
<feature type="compositionally biased region" description="Low complexity" evidence="1">
    <location>
        <begin position="2193"/>
        <end position="2208"/>
    </location>
</feature>
<gene>
    <name evidence="3" type="ORF">CSUI_003450</name>
</gene>
<feature type="region of interest" description="Disordered" evidence="1">
    <location>
        <begin position="1"/>
        <end position="39"/>
    </location>
</feature>
<feature type="region of interest" description="Disordered" evidence="1">
    <location>
        <begin position="2959"/>
        <end position="3025"/>
    </location>
</feature>
<dbReference type="GO" id="GO:0004535">
    <property type="term" value="F:poly(A)-specific ribonuclease activity"/>
    <property type="evidence" value="ECO:0007669"/>
    <property type="project" value="TreeGrafter"/>
</dbReference>
<feature type="region of interest" description="Disordered" evidence="1">
    <location>
        <begin position="3457"/>
        <end position="3495"/>
    </location>
</feature>
<feature type="region of interest" description="Disordered" evidence="1">
    <location>
        <begin position="852"/>
        <end position="906"/>
    </location>
</feature>
<dbReference type="Proteomes" id="UP000221165">
    <property type="component" value="Unassembled WGS sequence"/>
</dbReference>
<feature type="compositionally biased region" description="Basic and acidic residues" evidence="1">
    <location>
        <begin position="2280"/>
        <end position="2293"/>
    </location>
</feature>
<dbReference type="Gene3D" id="3.90.70.10">
    <property type="entry name" value="Cysteine proteinases"/>
    <property type="match status" value="2"/>
</dbReference>
<feature type="compositionally biased region" description="Basic and acidic residues" evidence="1">
    <location>
        <begin position="2537"/>
        <end position="2558"/>
    </location>
</feature>
<dbReference type="OrthoDB" id="348404at2759"/>
<feature type="compositionally biased region" description="Basic and acidic residues" evidence="1">
    <location>
        <begin position="1842"/>
        <end position="1872"/>
    </location>
</feature>
<feature type="compositionally biased region" description="Acidic residues" evidence="1">
    <location>
        <begin position="3661"/>
        <end position="3673"/>
    </location>
</feature>
<feature type="region of interest" description="Disordered" evidence="1">
    <location>
        <begin position="2473"/>
        <end position="2558"/>
    </location>
</feature>
<feature type="compositionally biased region" description="Basic and acidic residues" evidence="1">
    <location>
        <begin position="1430"/>
        <end position="1442"/>
    </location>
</feature>
<accession>A0A2C6L2H0</accession>
<feature type="region of interest" description="Disordered" evidence="1">
    <location>
        <begin position="764"/>
        <end position="789"/>
    </location>
</feature>
<feature type="region of interest" description="Disordered" evidence="1">
    <location>
        <begin position="3551"/>
        <end position="3570"/>
    </location>
</feature>
<feature type="region of interest" description="Disordered" evidence="1">
    <location>
        <begin position="3331"/>
        <end position="3359"/>
    </location>
</feature>
<keyword evidence="3" id="KW-0378">Hydrolase</keyword>
<feature type="region of interest" description="Disordered" evidence="1">
    <location>
        <begin position="1693"/>
        <end position="1715"/>
    </location>
</feature>
<name>A0A2C6L2H0_9APIC</name>
<dbReference type="SUPFAM" id="SSF53098">
    <property type="entry name" value="Ribonuclease H-like"/>
    <property type="match status" value="1"/>
</dbReference>
<feature type="compositionally biased region" description="Acidic residues" evidence="1">
    <location>
        <begin position="1115"/>
        <end position="1126"/>
    </location>
</feature>
<feature type="region of interest" description="Disordered" evidence="1">
    <location>
        <begin position="1315"/>
        <end position="1355"/>
    </location>
</feature>
<keyword evidence="3" id="KW-0269">Exonuclease</keyword>
<dbReference type="GO" id="GO:0031251">
    <property type="term" value="C:PAN complex"/>
    <property type="evidence" value="ECO:0007669"/>
    <property type="project" value="TreeGrafter"/>
</dbReference>
<feature type="region of interest" description="Disordered" evidence="1">
    <location>
        <begin position="818"/>
        <end position="840"/>
    </location>
</feature>
<dbReference type="InterPro" id="IPR028881">
    <property type="entry name" value="PAN2_UCH_dom"/>
</dbReference>
<feature type="domain" description="Exonuclease" evidence="2">
    <location>
        <begin position="3677"/>
        <end position="3876"/>
    </location>
</feature>
<evidence type="ECO:0000259" key="2">
    <source>
        <dbReference type="SMART" id="SM00479"/>
    </source>
</evidence>
<feature type="region of interest" description="Disordered" evidence="1">
    <location>
        <begin position="3525"/>
        <end position="3544"/>
    </location>
</feature>